<evidence type="ECO:0000313" key="3">
    <source>
        <dbReference type="Proteomes" id="UP000670092"/>
    </source>
</evidence>
<dbReference type="Proteomes" id="UP000670092">
    <property type="component" value="Unassembled WGS sequence"/>
</dbReference>
<feature type="compositionally biased region" description="Low complexity" evidence="1">
    <location>
        <begin position="1"/>
        <end position="14"/>
    </location>
</feature>
<accession>A0A8H8D7K0</accession>
<organism evidence="2 3">
    <name type="scientific">Ajellomyces capsulatus</name>
    <name type="common">Darling's disease fungus</name>
    <name type="synonym">Histoplasma capsulatum</name>
    <dbReference type="NCBI Taxonomy" id="5037"/>
    <lineage>
        <taxon>Eukaryota</taxon>
        <taxon>Fungi</taxon>
        <taxon>Dikarya</taxon>
        <taxon>Ascomycota</taxon>
        <taxon>Pezizomycotina</taxon>
        <taxon>Eurotiomycetes</taxon>
        <taxon>Eurotiomycetidae</taxon>
        <taxon>Onygenales</taxon>
        <taxon>Ajellomycetaceae</taxon>
        <taxon>Histoplasma</taxon>
    </lineage>
</organism>
<feature type="region of interest" description="Disordered" evidence="1">
    <location>
        <begin position="1"/>
        <end position="38"/>
    </location>
</feature>
<dbReference type="AlphaFoldDB" id="A0A8H8D7K0"/>
<proteinExistence type="predicted"/>
<evidence type="ECO:0000313" key="2">
    <source>
        <dbReference type="EMBL" id="KAG5302628.1"/>
    </source>
</evidence>
<protein>
    <submittedName>
        <fullName evidence="2">Uncharacterized protein</fullName>
    </submittedName>
</protein>
<dbReference type="EMBL" id="JAEVHI010000001">
    <property type="protein sequence ID" value="KAG5302628.1"/>
    <property type="molecule type" value="Genomic_DNA"/>
</dbReference>
<name>A0A8H8D7K0_AJECA</name>
<dbReference type="VEuPathDB" id="FungiDB:I7I52_00323"/>
<evidence type="ECO:0000256" key="1">
    <source>
        <dbReference type="SAM" id="MobiDB-lite"/>
    </source>
</evidence>
<reference evidence="2 3" key="1">
    <citation type="submission" date="2021-01" db="EMBL/GenBank/DDBJ databases">
        <title>Chromosome-level genome assembly of a human fungal pathogen reveals clustering of transcriptionally co-regulated genes.</title>
        <authorList>
            <person name="Voorhies M."/>
            <person name="Cohen S."/>
            <person name="Shea T.P."/>
            <person name="Petrus S."/>
            <person name="Munoz J.F."/>
            <person name="Poplawski S."/>
            <person name="Goldman W.E."/>
            <person name="Michael T."/>
            <person name="Cuomo C.A."/>
            <person name="Sil A."/>
            <person name="Beyhan S."/>
        </authorList>
    </citation>
    <scope>NUCLEOTIDE SEQUENCE [LARGE SCALE GENOMIC DNA]</scope>
    <source>
        <strain evidence="2 3">G184AR</strain>
    </source>
</reference>
<sequence>MGHSSLSRSSTTGSPGNHRVPRLFGARSHEADDMANKNSIRQLRCVYRELGYGQCDSAKH</sequence>
<comment type="caution">
    <text evidence="2">The sequence shown here is derived from an EMBL/GenBank/DDBJ whole genome shotgun (WGS) entry which is preliminary data.</text>
</comment>
<gene>
    <name evidence="2" type="ORF">I7I52_00323</name>
</gene>